<comment type="similarity">
    <text evidence="5">Belongs to the GTP cyclohydrolase I family. QueF type 2 subfamily.</text>
</comment>
<sequence length="274" mass="30925">MTAFVPPNAPLGRDVSYPDSYDATLLFPIDRKLNREKLDIPHDWYGDDIWNAYEISWLDGKGKPIVGMARFTVPAASPRLIESKSFKLYLNSYNDERFAAQSLVRERMTADLSAAAGAPVKVEINTDIKQQDFLCAPMDGICIDDADIEITTYRPTPELLHCVAGASTISETLMSDLLKSNCPVTGQPDWGSVQITYTGQQIDRSALLEYIVSLRQHNEFHEHCVEQLYCDIWTSCQPESLLVYARYTRRGGLDINPWRSSRPATVSQTRTPRQ</sequence>
<comment type="catalytic activity">
    <reaction evidence="5">
        <text>7-aminomethyl-7-carbaguanine + 2 NADP(+) = 7-cyano-7-carbaguanine + 2 NADPH + 3 H(+)</text>
        <dbReference type="Rhea" id="RHEA:13409"/>
        <dbReference type="ChEBI" id="CHEBI:15378"/>
        <dbReference type="ChEBI" id="CHEBI:45075"/>
        <dbReference type="ChEBI" id="CHEBI:57783"/>
        <dbReference type="ChEBI" id="CHEBI:58349"/>
        <dbReference type="ChEBI" id="CHEBI:58703"/>
        <dbReference type="EC" id="1.7.1.13"/>
    </reaction>
</comment>
<gene>
    <name evidence="5" type="primary">queF</name>
    <name evidence="7" type="ORF">CR159_14350</name>
</gene>
<evidence type="ECO:0000313" key="8">
    <source>
        <dbReference type="Proteomes" id="UP000234190"/>
    </source>
</evidence>
<dbReference type="OrthoDB" id="9789995at2"/>
<proteinExistence type="inferred from homology"/>
<feature type="binding site" evidence="5">
    <location>
        <begin position="81"/>
        <end position="83"/>
    </location>
    <ligand>
        <name>substrate</name>
    </ligand>
</feature>
<dbReference type="UniPathway" id="UPA00392"/>
<comment type="caution">
    <text evidence="7">The sequence shown here is derived from an EMBL/GenBank/DDBJ whole genome shotgun (WGS) entry which is preliminary data.</text>
</comment>
<name>A0A2N4U2E5_9BURK</name>
<keyword evidence="8" id="KW-1185">Reference proteome</keyword>
<dbReference type="Proteomes" id="UP000234190">
    <property type="component" value="Unassembled WGS sequence"/>
</dbReference>
<dbReference type="InterPro" id="IPR029139">
    <property type="entry name" value="QueF_N"/>
</dbReference>
<dbReference type="Pfam" id="PF14489">
    <property type="entry name" value="QueF"/>
    <property type="match status" value="1"/>
</dbReference>
<comment type="subunit">
    <text evidence="5">Homodimer.</text>
</comment>
<evidence type="ECO:0000259" key="6">
    <source>
        <dbReference type="Pfam" id="PF14819"/>
    </source>
</evidence>
<keyword evidence="2 5" id="KW-0671">Queuosine biosynthesis</keyword>
<dbReference type="EMBL" id="PDNW01000012">
    <property type="protein sequence ID" value="PLC49195.1"/>
    <property type="molecule type" value="Genomic_DNA"/>
</dbReference>
<dbReference type="AlphaFoldDB" id="A0A2N4U2E5"/>
<dbReference type="GO" id="GO:0008616">
    <property type="term" value="P:tRNA queuosine(34) biosynthetic process"/>
    <property type="evidence" value="ECO:0007669"/>
    <property type="project" value="UniProtKB-UniRule"/>
</dbReference>
<dbReference type="NCBIfam" id="TIGR03138">
    <property type="entry name" value="QueF"/>
    <property type="match status" value="1"/>
</dbReference>
<dbReference type="RefSeq" id="WP_102074649.1">
    <property type="nucleotide sequence ID" value="NZ_PDNW01000012.1"/>
</dbReference>
<comment type="pathway">
    <text evidence="5">tRNA modification; tRNA-queuosine biosynthesis.</text>
</comment>
<comment type="subcellular location">
    <subcellularLocation>
        <location evidence="5">Cytoplasm</location>
    </subcellularLocation>
</comment>
<protein>
    <recommendedName>
        <fullName evidence="5">NADPH-dependent 7-cyano-7-deazaguanine reductase</fullName>
        <ecNumber evidence="5">1.7.1.13</ecNumber>
    </recommendedName>
    <alternativeName>
        <fullName evidence="5">7-cyano-7-carbaguanine reductase</fullName>
    </alternativeName>
    <alternativeName>
        <fullName evidence="5">NADPH-dependent nitrile oxidoreductase</fullName>
    </alternativeName>
    <alternativeName>
        <fullName evidence="5">PreQ(0) reductase</fullName>
    </alternativeName>
</protein>
<dbReference type="Pfam" id="PF14819">
    <property type="entry name" value="QueF_N"/>
    <property type="match status" value="1"/>
</dbReference>
<feature type="active site" description="Thioimide intermediate" evidence="5">
    <location>
        <position position="182"/>
    </location>
</feature>
<dbReference type="InterPro" id="IPR029500">
    <property type="entry name" value="QueF"/>
</dbReference>
<evidence type="ECO:0000313" key="7">
    <source>
        <dbReference type="EMBL" id="PLC49195.1"/>
    </source>
</evidence>
<evidence type="ECO:0000256" key="3">
    <source>
        <dbReference type="ARBA" id="ARBA00022857"/>
    </source>
</evidence>
<organism evidence="7 8">
    <name type="scientific">Pollutimonas subterranea</name>
    <dbReference type="NCBI Taxonomy" id="2045210"/>
    <lineage>
        <taxon>Bacteria</taxon>
        <taxon>Pseudomonadati</taxon>
        <taxon>Pseudomonadota</taxon>
        <taxon>Betaproteobacteria</taxon>
        <taxon>Burkholderiales</taxon>
        <taxon>Alcaligenaceae</taxon>
        <taxon>Pollutimonas</taxon>
    </lineage>
</organism>
<dbReference type="SUPFAM" id="SSF55620">
    <property type="entry name" value="Tetrahydrobiopterin biosynthesis enzymes-like"/>
    <property type="match status" value="1"/>
</dbReference>
<dbReference type="Gene3D" id="3.30.1130.10">
    <property type="match status" value="2"/>
</dbReference>
<evidence type="ECO:0000256" key="2">
    <source>
        <dbReference type="ARBA" id="ARBA00022785"/>
    </source>
</evidence>
<feature type="domain" description="NADPH-dependent 7-cyano-7-deazaguanine reductase N-terminal" evidence="6">
    <location>
        <begin position="17"/>
        <end position="124"/>
    </location>
</feature>
<feature type="active site" description="Proton donor" evidence="5">
    <location>
        <position position="189"/>
    </location>
</feature>
<keyword evidence="1 5" id="KW-0963">Cytoplasm</keyword>
<dbReference type="PIRSF" id="PIRSF004750">
    <property type="entry name" value="Nitrile_oxidored_YqcD_prd"/>
    <property type="match status" value="1"/>
</dbReference>
<dbReference type="HAMAP" id="MF_00817">
    <property type="entry name" value="QueF_type2"/>
    <property type="match status" value="1"/>
</dbReference>
<feature type="binding site" evidence="5">
    <location>
        <begin position="221"/>
        <end position="222"/>
    </location>
    <ligand>
        <name>substrate</name>
    </ligand>
</feature>
<evidence type="ECO:0000256" key="5">
    <source>
        <dbReference type="HAMAP-Rule" id="MF_00817"/>
    </source>
</evidence>
<reference evidence="7 8" key="1">
    <citation type="submission" date="2017-10" db="EMBL/GenBank/DDBJ databases">
        <title>Two draft genome sequences of Pusillimonas sp. strains isolated from a nitrate- and radionuclide-contaminated groundwater in Russia.</title>
        <authorList>
            <person name="Grouzdev D.S."/>
            <person name="Tourova T.P."/>
            <person name="Goeva M.A."/>
            <person name="Babich T.L."/>
            <person name="Sokolova D.S."/>
            <person name="Abdullin R."/>
            <person name="Poltaraus A.B."/>
            <person name="Toshchakov S.V."/>
            <person name="Nazina T.N."/>
        </authorList>
    </citation>
    <scope>NUCLEOTIDE SEQUENCE [LARGE SCALE GENOMIC DNA]</scope>
    <source>
        <strain evidence="7 8">JR1/69-3-13</strain>
    </source>
</reference>
<evidence type="ECO:0000256" key="4">
    <source>
        <dbReference type="ARBA" id="ARBA00023002"/>
    </source>
</evidence>
<accession>A0A2N4U2E5</accession>
<dbReference type="EC" id="1.7.1.13" evidence="5"/>
<dbReference type="GO" id="GO:0033739">
    <property type="term" value="F:preQ1 synthase activity"/>
    <property type="evidence" value="ECO:0007669"/>
    <property type="project" value="UniProtKB-UniRule"/>
</dbReference>
<keyword evidence="4 5" id="KW-0560">Oxidoreductase</keyword>
<feature type="binding site" evidence="5">
    <location>
        <begin position="83"/>
        <end position="84"/>
    </location>
    <ligand>
        <name>NADPH</name>
        <dbReference type="ChEBI" id="CHEBI:57783"/>
    </ligand>
</feature>
<feature type="binding site" evidence="5">
    <location>
        <begin position="250"/>
        <end position="251"/>
    </location>
    <ligand>
        <name>NADPH</name>
        <dbReference type="ChEBI" id="CHEBI:57783"/>
    </ligand>
</feature>
<evidence type="ECO:0000256" key="1">
    <source>
        <dbReference type="ARBA" id="ARBA00022490"/>
    </source>
</evidence>
<dbReference type="GO" id="GO:0005737">
    <property type="term" value="C:cytoplasm"/>
    <property type="evidence" value="ECO:0007669"/>
    <property type="project" value="UniProtKB-SubCell"/>
</dbReference>
<dbReference type="PANTHER" id="PTHR34354:SF1">
    <property type="entry name" value="NADPH-DEPENDENT 7-CYANO-7-DEAZAGUANINE REDUCTASE"/>
    <property type="match status" value="1"/>
</dbReference>
<dbReference type="InterPro" id="IPR050084">
    <property type="entry name" value="NADPH_dep_7-cyano-7-deazaG_red"/>
</dbReference>
<dbReference type="PANTHER" id="PTHR34354">
    <property type="entry name" value="NADPH-DEPENDENT 7-CYANO-7-DEAZAGUANINE REDUCTASE"/>
    <property type="match status" value="1"/>
</dbReference>
<dbReference type="InterPro" id="IPR043133">
    <property type="entry name" value="GTP-CH-I_C/QueF"/>
</dbReference>
<keyword evidence="3 5" id="KW-0521">NADP</keyword>
<comment type="function">
    <text evidence="5">Catalyzes the NADPH-dependent reduction of 7-cyano-7-deazaguanine (preQ0) to 7-aminomethyl-7-deazaguanine (preQ1).</text>
</comment>
<dbReference type="InterPro" id="IPR016428">
    <property type="entry name" value="QueF_type2"/>
</dbReference>